<dbReference type="SMART" id="SM00345">
    <property type="entry name" value="HTH_GNTR"/>
    <property type="match status" value="1"/>
</dbReference>
<keyword evidence="2 5" id="KW-0238">DNA-binding</keyword>
<dbReference type="OrthoDB" id="9815654at2"/>
<proteinExistence type="predicted"/>
<dbReference type="InterPro" id="IPR036388">
    <property type="entry name" value="WH-like_DNA-bd_sf"/>
</dbReference>
<protein>
    <submittedName>
        <fullName evidence="5">DNA-binding transcriptional regulator, GntR family</fullName>
    </submittedName>
</protein>
<evidence type="ECO:0000256" key="2">
    <source>
        <dbReference type="ARBA" id="ARBA00023125"/>
    </source>
</evidence>
<dbReference type="EMBL" id="FZOS01000009">
    <property type="protein sequence ID" value="SNS57144.1"/>
    <property type="molecule type" value="Genomic_DNA"/>
</dbReference>
<evidence type="ECO:0000256" key="1">
    <source>
        <dbReference type="ARBA" id="ARBA00023015"/>
    </source>
</evidence>
<dbReference type="AlphaFoldDB" id="A0A239FMH4"/>
<dbReference type="PANTHER" id="PTHR43537">
    <property type="entry name" value="TRANSCRIPTIONAL REGULATOR, GNTR FAMILY"/>
    <property type="match status" value="1"/>
</dbReference>
<dbReference type="SUPFAM" id="SSF46785">
    <property type="entry name" value="Winged helix' DNA-binding domain"/>
    <property type="match status" value="1"/>
</dbReference>
<dbReference type="InterPro" id="IPR011711">
    <property type="entry name" value="GntR_C"/>
</dbReference>
<dbReference type="RefSeq" id="WP_089219527.1">
    <property type="nucleotide sequence ID" value="NZ_FZOS01000009.1"/>
</dbReference>
<dbReference type="InterPro" id="IPR036390">
    <property type="entry name" value="WH_DNA-bd_sf"/>
</dbReference>
<dbReference type="Gene3D" id="1.10.10.10">
    <property type="entry name" value="Winged helix-like DNA-binding domain superfamily/Winged helix DNA-binding domain"/>
    <property type="match status" value="1"/>
</dbReference>
<name>A0A239FMH4_9SPHN</name>
<keyword evidence="3" id="KW-0804">Transcription</keyword>
<evidence type="ECO:0000313" key="6">
    <source>
        <dbReference type="Proteomes" id="UP000198281"/>
    </source>
</evidence>
<evidence type="ECO:0000259" key="4">
    <source>
        <dbReference type="PROSITE" id="PS50949"/>
    </source>
</evidence>
<dbReference type="InterPro" id="IPR000524">
    <property type="entry name" value="Tscrpt_reg_HTH_GntR"/>
</dbReference>
<dbReference type="Pfam" id="PF07729">
    <property type="entry name" value="FCD"/>
    <property type="match status" value="1"/>
</dbReference>
<feature type="domain" description="HTH gntR-type" evidence="4">
    <location>
        <begin position="15"/>
        <end position="82"/>
    </location>
</feature>
<dbReference type="InterPro" id="IPR008920">
    <property type="entry name" value="TF_FadR/GntR_C"/>
</dbReference>
<keyword evidence="6" id="KW-1185">Reference proteome</keyword>
<evidence type="ECO:0000313" key="5">
    <source>
        <dbReference type="EMBL" id="SNS57144.1"/>
    </source>
</evidence>
<dbReference type="Gene3D" id="1.20.120.530">
    <property type="entry name" value="GntR ligand-binding domain-like"/>
    <property type="match status" value="1"/>
</dbReference>
<dbReference type="GO" id="GO:0003700">
    <property type="term" value="F:DNA-binding transcription factor activity"/>
    <property type="evidence" value="ECO:0007669"/>
    <property type="project" value="InterPro"/>
</dbReference>
<accession>A0A239FMH4</accession>
<dbReference type="SUPFAM" id="SSF48008">
    <property type="entry name" value="GntR ligand-binding domain-like"/>
    <property type="match status" value="1"/>
</dbReference>
<dbReference type="SMART" id="SM00895">
    <property type="entry name" value="FCD"/>
    <property type="match status" value="1"/>
</dbReference>
<keyword evidence="1" id="KW-0805">Transcription regulation</keyword>
<dbReference type="PANTHER" id="PTHR43537:SF39">
    <property type="entry name" value="HTH-TYPE TRANSCRIPTIONAL REGULATOR MCBR"/>
    <property type="match status" value="1"/>
</dbReference>
<evidence type="ECO:0000256" key="3">
    <source>
        <dbReference type="ARBA" id="ARBA00023163"/>
    </source>
</evidence>
<organism evidence="5 6">
    <name type="scientific">Edaphosphingomonas laterariae</name>
    <dbReference type="NCBI Taxonomy" id="861865"/>
    <lineage>
        <taxon>Bacteria</taxon>
        <taxon>Pseudomonadati</taxon>
        <taxon>Pseudomonadota</taxon>
        <taxon>Alphaproteobacteria</taxon>
        <taxon>Sphingomonadales</taxon>
        <taxon>Rhizorhabdaceae</taxon>
        <taxon>Edaphosphingomonas</taxon>
    </lineage>
</organism>
<dbReference type="GO" id="GO:0003677">
    <property type="term" value="F:DNA binding"/>
    <property type="evidence" value="ECO:0007669"/>
    <property type="project" value="UniProtKB-KW"/>
</dbReference>
<dbReference type="Proteomes" id="UP000198281">
    <property type="component" value="Unassembled WGS sequence"/>
</dbReference>
<dbReference type="Pfam" id="PF00392">
    <property type="entry name" value="GntR"/>
    <property type="match status" value="1"/>
</dbReference>
<sequence>MATRPEPDGDGESGATLRAAVYSELRHRLITGRIAPDVPISTRGLAQQLGVSQMPVRDALSRLAAEGAVAIRSKRRITVPPPTPARLEEIMRARLLLEPEAAAQALPYLDGSTIEALRAADAALDAALARDDLHGYMESNWRFHFLIYRGRPQSLLANIIETLWMQFGPLMRTVYGRVGTAHLTDQHHRAIDAIARRSEPALRAAIAADIADGMALIGGLDKAA</sequence>
<reference evidence="6" key="1">
    <citation type="submission" date="2017-06" db="EMBL/GenBank/DDBJ databases">
        <authorList>
            <person name="Varghese N."/>
            <person name="Submissions S."/>
        </authorList>
    </citation>
    <scope>NUCLEOTIDE SEQUENCE [LARGE SCALE GENOMIC DNA]</scope>
    <source>
        <strain evidence="6">LNB2</strain>
    </source>
</reference>
<dbReference type="PROSITE" id="PS50949">
    <property type="entry name" value="HTH_GNTR"/>
    <property type="match status" value="1"/>
</dbReference>
<gene>
    <name evidence="5" type="ORF">SAMN06295912_10981</name>
</gene>